<accession>A0A2V2VLD7</accession>
<dbReference type="VEuPathDB" id="TriTrypDB:BCY84_01495"/>
<dbReference type="VEuPathDB" id="TriTrypDB:Tc_MARK_2715"/>
<feature type="coiled-coil region" evidence="1">
    <location>
        <begin position="135"/>
        <end position="162"/>
    </location>
</feature>
<evidence type="ECO:0000313" key="4">
    <source>
        <dbReference type="Proteomes" id="UP000246121"/>
    </source>
</evidence>
<feature type="region of interest" description="Disordered" evidence="2">
    <location>
        <begin position="686"/>
        <end position="706"/>
    </location>
</feature>
<name>A0A2V2VLD7_TRYCR</name>
<feature type="region of interest" description="Disordered" evidence="2">
    <location>
        <begin position="295"/>
        <end position="343"/>
    </location>
</feature>
<feature type="compositionally biased region" description="Basic and acidic residues" evidence="2">
    <location>
        <begin position="579"/>
        <end position="589"/>
    </location>
</feature>
<organism evidence="3 4">
    <name type="scientific">Trypanosoma cruzi</name>
    <dbReference type="NCBI Taxonomy" id="5693"/>
    <lineage>
        <taxon>Eukaryota</taxon>
        <taxon>Discoba</taxon>
        <taxon>Euglenozoa</taxon>
        <taxon>Kinetoplastea</taxon>
        <taxon>Metakinetoplastina</taxon>
        <taxon>Trypanosomatida</taxon>
        <taxon>Trypanosomatidae</taxon>
        <taxon>Trypanosoma</taxon>
        <taxon>Schizotrypanum</taxon>
    </lineage>
</organism>
<comment type="caution">
    <text evidence="3">The sequence shown here is derived from an EMBL/GenBank/DDBJ whole genome shotgun (WGS) entry which is preliminary data.</text>
</comment>
<reference evidence="3 4" key="1">
    <citation type="journal article" date="2018" name="Microb. Genom.">
        <title>Expanding an expanded genome: long-read sequencing of Trypanosoma cruzi.</title>
        <authorList>
            <person name="Berna L."/>
            <person name="Rodriguez M."/>
            <person name="Chiribao M.L."/>
            <person name="Parodi-Talice A."/>
            <person name="Pita S."/>
            <person name="Rijo G."/>
            <person name="Alvarez-Valin F."/>
            <person name="Robello C."/>
        </authorList>
    </citation>
    <scope>NUCLEOTIDE SEQUENCE [LARGE SCALE GENOMIC DNA]</scope>
    <source>
        <strain evidence="3 4">Dm28c</strain>
    </source>
</reference>
<dbReference type="VEuPathDB" id="TriTrypDB:ECC02_004008"/>
<evidence type="ECO:0000256" key="2">
    <source>
        <dbReference type="SAM" id="MobiDB-lite"/>
    </source>
</evidence>
<dbReference type="VEuPathDB" id="TriTrypDB:TcCLB.506727.110"/>
<feature type="region of interest" description="Disordered" evidence="2">
    <location>
        <begin position="636"/>
        <end position="674"/>
    </location>
</feature>
<dbReference type="VEuPathDB" id="TriTrypDB:TcG_00018"/>
<gene>
    <name evidence="3" type="ORF">C4B63_20g214</name>
</gene>
<dbReference type="VEuPathDB" id="TriTrypDB:C4B63_20g214"/>
<protein>
    <recommendedName>
        <fullName evidence="5">Zinc-ribbon domain-containing protein</fullName>
    </recommendedName>
</protein>
<feature type="compositionally biased region" description="Polar residues" evidence="2">
    <location>
        <begin position="433"/>
        <end position="442"/>
    </location>
</feature>
<dbReference type="VEuPathDB" id="TriTrypDB:TcCL_NonESM01879"/>
<dbReference type="VEuPathDB" id="TriTrypDB:TCSYLVIO_005345"/>
<proteinExistence type="predicted"/>
<evidence type="ECO:0000313" key="3">
    <source>
        <dbReference type="EMBL" id="PWU96018.1"/>
    </source>
</evidence>
<dbReference type="EMBL" id="PRFA01000020">
    <property type="protein sequence ID" value="PWU96018.1"/>
    <property type="molecule type" value="Genomic_DNA"/>
</dbReference>
<feature type="region of interest" description="Disordered" evidence="2">
    <location>
        <begin position="576"/>
        <end position="602"/>
    </location>
</feature>
<dbReference type="VEuPathDB" id="TriTrypDB:TcCLB.511529.150"/>
<dbReference type="VEuPathDB" id="TriTrypDB:C3747_120g110"/>
<feature type="region of interest" description="Disordered" evidence="2">
    <location>
        <begin position="1"/>
        <end position="92"/>
    </location>
</feature>
<dbReference type="VEuPathDB" id="TriTrypDB:TCDM_02732"/>
<evidence type="ECO:0008006" key="5">
    <source>
        <dbReference type="Google" id="ProtNLM"/>
    </source>
</evidence>
<feature type="compositionally biased region" description="Polar residues" evidence="2">
    <location>
        <begin position="651"/>
        <end position="663"/>
    </location>
</feature>
<feature type="region of interest" description="Disordered" evidence="2">
    <location>
        <begin position="241"/>
        <end position="263"/>
    </location>
</feature>
<dbReference type="VEuPathDB" id="TriTrypDB:TcYC6_0049750"/>
<dbReference type="VEuPathDB" id="TriTrypDB:TcBrA4_0035710"/>
<feature type="compositionally biased region" description="Basic and acidic residues" evidence="2">
    <location>
        <begin position="398"/>
        <end position="412"/>
    </location>
</feature>
<dbReference type="Proteomes" id="UP000246121">
    <property type="component" value="Unassembled WGS sequence"/>
</dbReference>
<feature type="region of interest" description="Disordered" evidence="2">
    <location>
        <begin position="358"/>
        <end position="529"/>
    </location>
</feature>
<sequence>MSEGVGVGEGTSRVRPRANKENEEGASRPGDSAGRGTEMVPSSAQGEDWASQMLQSLKEDKFRPPFTLSSTVRPYHRSLDTSTATTPGVGAGASPVLEAAELDVTIGSMSSFASDFGRRRRRRREQLALENPAEGERQRKDLERALQNLEEMQRENRERMRIVASYAPSTRVRSPNEKSSCGSERRLLHYFRTQSAGSLPFCKESRGRALRRLMTSSAMPEPNMTTPMPLPRRQEGINSSLCDTPSPPQHRRVDHPSTKISETQTQATCENINLLRKEHRSGASMSRVIKFEREPSEILGKSPSPPRANLSPPLRTPVGNQGVGSGGRDGPVNGRDGFGHVQSALDAGGNRCASAVPFEGKVTRGEPNGGKQVDKVKTPTPGRGGRSTSPPIIILTVDSRRSMGEEDARRLLSAEPIKSPEPLLRRTPPGPTGRSTGNNPSKKQFAEAMLRSSTMKELPSAATEGVIKENSQPECKKARAAIPKSSLPGAGAAAPVVAIDKSRVEERHEGHRQPGALNKRPLVGKPRNSVEAPSFTEVAAKKSTSVINRNLVVAPTSKQRKAKSGNGTSKITVVVSGETKTKTQPKPEPRSAGAVRSPAVVAGRTATASTRYRVTGISTRAAPLRREDPATLDERGVCRGKKSASPPYSLDTASSVSKQNSLRQIPRGRRSPSSLTLITPLERESYRPLGNDRPIDTPLKAVRRGPVGEPYSPRRLVPFCTECGKKHLSEKVKFCAFCGHKREAVAM</sequence>
<feature type="compositionally biased region" description="Low complexity" evidence="2">
    <location>
        <begin position="488"/>
        <end position="498"/>
    </location>
</feature>
<evidence type="ECO:0000256" key="1">
    <source>
        <dbReference type="SAM" id="Coils"/>
    </source>
</evidence>
<feature type="compositionally biased region" description="Basic and acidic residues" evidence="2">
    <location>
        <begin position="500"/>
        <end position="512"/>
    </location>
</feature>
<keyword evidence="1" id="KW-0175">Coiled coil</keyword>
<dbReference type="AlphaFoldDB" id="A0A2V2VLD7"/>